<keyword evidence="1" id="KW-0378">Hydrolase</keyword>
<keyword evidence="2" id="KW-1185">Reference proteome</keyword>
<gene>
    <name evidence="1" type="ORF">HaLaN_25912</name>
</gene>
<organism evidence="1 2">
    <name type="scientific">Haematococcus lacustris</name>
    <name type="common">Green alga</name>
    <name type="synonym">Haematococcus pluvialis</name>
    <dbReference type="NCBI Taxonomy" id="44745"/>
    <lineage>
        <taxon>Eukaryota</taxon>
        <taxon>Viridiplantae</taxon>
        <taxon>Chlorophyta</taxon>
        <taxon>core chlorophytes</taxon>
        <taxon>Chlorophyceae</taxon>
        <taxon>CS clade</taxon>
        <taxon>Chlamydomonadales</taxon>
        <taxon>Haematococcaceae</taxon>
        <taxon>Haematococcus</taxon>
    </lineage>
</organism>
<dbReference type="GO" id="GO:0015616">
    <property type="term" value="F:DNA translocase activity"/>
    <property type="evidence" value="ECO:0007669"/>
    <property type="project" value="TreeGrafter"/>
</dbReference>
<dbReference type="SUPFAM" id="SSF52540">
    <property type="entry name" value="P-loop containing nucleoside triphosphate hydrolases"/>
    <property type="match status" value="1"/>
</dbReference>
<dbReference type="PANTHER" id="PTHR45629">
    <property type="entry name" value="SNF2/RAD54 FAMILY MEMBER"/>
    <property type="match status" value="1"/>
</dbReference>
<dbReference type="PANTHER" id="PTHR45629:SF7">
    <property type="entry name" value="DNA EXCISION REPAIR PROTEIN ERCC-6-RELATED"/>
    <property type="match status" value="1"/>
</dbReference>
<proteinExistence type="predicted"/>
<evidence type="ECO:0000313" key="1">
    <source>
        <dbReference type="EMBL" id="GFH27570.1"/>
    </source>
</evidence>
<reference evidence="1 2" key="1">
    <citation type="submission" date="2020-02" db="EMBL/GenBank/DDBJ databases">
        <title>Draft genome sequence of Haematococcus lacustris strain NIES-144.</title>
        <authorList>
            <person name="Morimoto D."/>
            <person name="Nakagawa S."/>
            <person name="Yoshida T."/>
            <person name="Sawayama S."/>
        </authorList>
    </citation>
    <scope>NUCLEOTIDE SEQUENCE [LARGE SCALE GENOMIC DNA]</scope>
    <source>
        <strain evidence="1 2">NIES-144</strain>
    </source>
</reference>
<dbReference type="InterPro" id="IPR050496">
    <property type="entry name" value="SNF2_RAD54_helicase_repair"/>
</dbReference>
<evidence type="ECO:0000313" key="2">
    <source>
        <dbReference type="Proteomes" id="UP000485058"/>
    </source>
</evidence>
<keyword evidence="1" id="KW-0067">ATP-binding</keyword>
<comment type="caution">
    <text evidence="1">The sequence shown here is derived from an EMBL/GenBank/DDBJ whole genome shotgun (WGS) entry which is preliminary data.</text>
</comment>
<dbReference type="Gene3D" id="3.40.50.10810">
    <property type="entry name" value="Tandem AAA-ATPase domain"/>
    <property type="match status" value="1"/>
</dbReference>
<dbReference type="GO" id="GO:0004386">
    <property type="term" value="F:helicase activity"/>
    <property type="evidence" value="ECO:0007669"/>
    <property type="project" value="UniProtKB-KW"/>
</dbReference>
<keyword evidence="1" id="KW-0547">Nucleotide-binding</keyword>
<keyword evidence="1" id="KW-0347">Helicase</keyword>
<dbReference type="InterPro" id="IPR027417">
    <property type="entry name" value="P-loop_NTPase"/>
</dbReference>
<sequence>MLKKAVSSASDLQQLINGVSSLGIDGSSSSSTWKPSAIATGTQGTVNRSADDLVLGEKHEYHLPAALYKKLYAHQGLGKTMQCSAFLTGLLGSRLAKRALIIAPKTLLLHWEKELGLASPQSQRAPGAGEWAWDYMILDEGHKSARHPELRISCCSS</sequence>
<protein>
    <submittedName>
        <fullName evidence="1">Helicase ATP-binding domain-containing protein</fullName>
    </submittedName>
</protein>
<name>A0A6A0A0T9_HAELA</name>
<dbReference type="Proteomes" id="UP000485058">
    <property type="component" value="Unassembled WGS sequence"/>
</dbReference>
<dbReference type="GO" id="GO:0005524">
    <property type="term" value="F:ATP binding"/>
    <property type="evidence" value="ECO:0007669"/>
    <property type="project" value="UniProtKB-KW"/>
</dbReference>
<dbReference type="AlphaFoldDB" id="A0A6A0A0T9"/>
<dbReference type="EMBL" id="BLLF01003526">
    <property type="protein sequence ID" value="GFH27570.1"/>
    <property type="molecule type" value="Genomic_DNA"/>
</dbReference>
<accession>A0A6A0A0T9</accession>
<dbReference type="InterPro" id="IPR038718">
    <property type="entry name" value="SNF2-like_sf"/>
</dbReference>